<keyword evidence="1" id="KW-0732">Signal</keyword>
<dbReference type="Pfam" id="PF04069">
    <property type="entry name" value="OpuAC"/>
    <property type="match status" value="1"/>
</dbReference>
<dbReference type="AlphaFoldDB" id="C4WM74"/>
<organism evidence="3 4">
    <name type="scientific">Brucella intermedia LMG 3301</name>
    <dbReference type="NCBI Taxonomy" id="641118"/>
    <lineage>
        <taxon>Bacteria</taxon>
        <taxon>Pseudomonadati</taxon>
        <taxon>Pseudomonadota</taxon>
        <taxon>Alphaproteobacteria</taxon>
        <taxon>Hyphomicrobiales</taxon>
        <taxon>Brucellaceae</taxon>
        <taxon>Brucella/Ochrobactrum group</taxon>
        <taxon>Brucella</taxon>
    </lineage>
</organism>
<dbReference type="SUPFAM" id="SSF53850">
    <property type="entry name" value="Periplasmic binding protein-like II"/>
    <property type="match status" value="1"/>
</dbReference>
<comment type="caution">
    <text evidence="3">The sequence shown here is derived from an EMBL/GenBank/DDBJ whole genome shotgun (WGS) entry which is preliminary data.</text>
</comment>
<evidence type="ECO:0000313" key="3">
    <source>
        <dbReference type="EMBL" id="EEQ93072.1"/>
    </source>
</evidence>
<reference evidence="3 4" key="1">
    <citation type="submission" date="2009-05" db="EMBL/GenBank/DDBJ databases">
        <authorList>
            <person name="Setubal J.C."/>
            <person name="Boyle S."/>
            <person name="Crasta O.R."/>
            <person name="Gillespie J.J."/>
            <person name="Kenyon R.W."/>
            <person name="Lu J."/>
            <person name="Mane S."/>
            <person name="Nagrani S."/>
            <person name="Shallom J.M."/>
            <person name="Shallom S."/>
            <person name="Shukla M."/>
            <person name="Snyder E.E."/>
            <person name="Sobral B.W."/>
            <person name="Wattam A.R."/>
            <person name="Will R."/>
            <person name="Williams K."/>
            <person name="Yoo H."/>
            <person name="Munk C."/>
            <person name="Tapia R."/>
            <person name="Green L."/>
            <person name="Rogers Y."/>
            <person name="Detter J.C."/>
            <person name="Bruce D."/>
            <person name="Brettin T.S."/>
            <person name="Tsolis R."/>
        </authorList>
    </citation>
    <scope>NUCLEOTIDE SEQUENCE [LARGE SCALE GENOMIC DNA]</scope>
    <source>
        <strain evidence="3 4">LMG 3301</strain>
    </source>
</reference>
<dbReference type="GO" id="GO:0015871">
    <property type="term" value="P:choline transport"/>
    <property type="evidence" value="ECO:0007669"/>
    <property type="project" value="InterPro"/>
</dbReference>
<dbReference type="NCBIfam" id="TIGR03414">
    <property type="entry name" value="ABC_choline_bnd"/>
    <property type="match status" value="1"/>
</dbReference>
<dbReference type="EMBL" id="ACQA01000002">
    <property type="protein sequence ID" value="EEQ93072.1"/>
    <property type="molecule type" value="Genomic_DNA"/>
</dbReference>
<dbReference type="CDD" id="cd13640">
    <property type="entry name" value="PBP2_ChoX"/>
    <property type="match status" value="1"/>
</dbReference>
<name>C4WM74_9HYPH</name>
<dbReference type="Gene3D" id="3.40.190.100">
    <property type="entry name" value="Glycine betaine-binding periplasmic protein, domain 2"/>
    <property type="match status" value="1"/>
</dbReference>
<evidence type="ECO:0000313" key="4">
    <source>
        <dbReference type="Proteomes" id="UP000004386"/>
    </source>
</evidence>
<protein>
    <submittedName>
        <fullName evidence="3">Choline ABC transporter, periplasmic binding protein</fullName>
    </submittedName>
</protein>
<dbReference type="HOGENOM" id="CLU_008673_1_1_5"/>
<dbReference type="GO" id="GO:0022857">
    <property type="term" value="F:transmembrane transporter activity"/>
    <property type="evidence" value="ECO:0007669"/>
    <property type="project" value="InterPro"/>
</dbReference>
<feature type="signal peptide" evidence="1">
    <location>
        <begin position="1"/>
        <end position="47"/>
    </location>
</feature>
<evidence type="ECO:0000256" key="1">
    <source>
        <dbReference type="SAM" id="SignalP"/>
    </source>
</evidence>
<accession>C4WM74</accession>
<feature type="chain" id="PRO_5002943785" evidence="1">
    <location>
        <begin position="48"/>
        <end position="336"/>
    </location>
</feature>
<dbReference type="GO" id="GO:0042597">
    <property type="term" value="C:periplasmic space"/>
    <property type="evidence" value="ECO:0007669"/>
    <property type="project" value="InterPro"/>
</dbReference>
<proteinExistence type="predicted"/>
<dbReference type="InterPro" id="IPR017783">
    <property type="entry name" value="ABC_choline_sub-bd"/>
</dbReference>
<dbReference type="GO" id="GO:0043190">
    <property type="term" value="C:ATP-binding cassette (ABC) transporter complex"/>
    <property type="evidence" value="ECO:0007669"/>
    <property type="project" value="InterPro"/>
</dbReference>
<feature type="domain" description="ABC-type glycine betaine transport system substrate-binding" evidence="2">
    <location>
        <begin position="58"/>
        <end position="305"/>
    </location>
</feature>
<dbReference type="Gene3D" id="3.40.190.10">
    <property type="entry name" value="Periplasmic binding protein-like II"/>
    <property type="match status" value="1"/>
</dbReference>
<gene>
    <name evidence="3" type="primary">choX</name>
    <name evidence="3" type="ORF">OINT_2000204</name>
</gene>
<dbReference type="GO" id="GO:0033265">
    <property type="term" value="F:choline binding"/>
    <property type="evidence" value="ECO:0007669"/>
    <property type="project" value="InterPro"/>
</dbReference>
<dbReference type="InterPro" id="IPR007210">
    <property type="entry name" value="ABC_Gly_betaine_transp_sub-bd"/>
</dbReference>
<evidence type="ECO:0000259" key="2">
    <source>
        <dbReference type="Pfam" id="PF04069"/>
    </source>
</evidence>
<dbReference type="Proteomes" id="UP000004386">
    <property type="component" value="Unassembled WGS sequence"/>
</dbReference>
<sequence>MRILRRGISCFPYHVVLNKNKGEKIMKRILLLLAASVASLASVQAQAAESEACKSPKFSDVGWTDITATTALASLLLEKAGYQPQTTILSVPVTFQSLENGQIDIFLGNWMPLQEEARKPYIEGKKVEQAGVNLQGAKIGLAATGKDLGIKNYADIAKFKDQLGGKIYGIEAGSSANATIQSMIEKDKFGLKDFQLAESSEQAMLSQVQNAVRKDEPVVFFAWTPHPMNIRYKLTYLQNGENLFGPDDGAATVETLTRKGYATDCPNVSRFLSNLKFSTEMESTMMNMILNDGMEAKDAVTKWIKDNPAQLDAWLDGVTTTDGKPALAAVKSGLGL</sequence>